<dbReference type="OrthoDB" id="5149662at2"/>
<dbReference type="AlphaFoldDB" id="A0A2K8P755"/>
<evidence type="ECO:0000313" key="2">
    <source>
        <dbReference type="Proteomes" id="UP000231791"/>
    </source>
</evidence>
<dbReference type="GeneID" id="49381822"/>
<accession>A0A2K8P755</accession>
<protein>
    <submittedName>
        <fullName evidence="1">Uncharacterized protein</fullName>
    </submittedName>
</protein>
<keyword evidence="2" id="KW-1185">Reference proteome</keyword>
<reference evidence="1 2" key="1">
    <citation type="submission" date="2017-11" db="EMBL/GenBank/DDBJ databases">
        <title>Complete genome sequence of Streptomyces lavendulae subsp. lavendulae CCM 3239 (formerly 'Streptomyces aureofaciens CCM 3239'), the producer of the angucycline-type antibiotic auricin.</title>
        <authorList>
            <person name="Busche T."/>
            <person name="Novakova R."/>
            <person name="Al'Dilaimi A."/>
            <person name="Homerova D."/>
            <person name="Feckova L."/>
            <person name="Rezuchova B."/>
            <person name="Mingyar E."/>
            <person name="Csolleiova D."/>
            <person name="Bekeova C."/>
            <person name="Winkler A."/>
            <person name="Sevcikova B."/>
            <person name="Kalinowski J."/>
            <person name="Kormanec J."/>
            <person name="Ruckert C."/>
        </authorList>
    </citation>
    <scope>NUCLEOTIDE SEQUENCE [LARGE SCALE GENOMIC DNA]</scope>
    <source>
        <strain evidence="1 2">CCM 3239</strain>
    </source>
</reference>
<evidence type="ECO:0000313" key="1">
    <source>
        <dbReference type="EMBL" id="ATZ22584.1"/>
    </source>
</evidence>
<gene>
    <name evidence="1" type="ORF">SLAV_03380</name>
</gene>
<proteinExistence type="predicted"/>
<dbReference type="RefSeq" id="WP_030229132.1">
    <property type="nucleotide sequence ID" value="NZ_BSRP01000001.1"/>
</dbReference>
<name>A0A2K8P755_STRLA</name>
<dbReference type="KEGG" id="slx:SLAV_03380"/>
<sequence>MDASGDQRLIRTPRRGLRTTTVLCAAAALAVAAVPAAARPAAPPEQEPVVLVDCFEQAQVRPDDFVLACGDGNNRLVRLHWDSWGRRTATATGTDMVNECRPNCAEGRFRGYPVKVTLSEPDQWPTAPDLRRFTKIRLVYPDTAPAPVAKDVTYKLVY</sequence>
<organism evidence="1 2">
    <name type="scientific">Streptomyces lavendulae subsp. lavendulae</name>
    <dbReference type="NCBI Taxonomy" id="58340"/>
    <lineage>
        <taxon>Bacteria</taxon>
        <taxon>Bacillati</taxon>
        <taxon>Actinomycetota</taxon>
        <taxon>Actinomycetes</taxon>
        <taxon>Kitasatosporales</taxon>
        <taxon>Streptomycetaceae</taxon>
        <taxon>Streptomyces</taxon>
    </lineage>
</organism>
<dbReference type="Proteomes" id="UP000231791">
    <property type="component" value="Chromosome"/>
</dbReference>
<dbReference type="EMBL" id="CP024985">
    <property type="protein sequence ID" value="ATZ22584.1"/>
    <property type="molecule type" value="Genomic_DNA"/>
</dbReference>